<dbReference type="KEGG" id="erz:ER308_20410"/>
<evidence type="ECO:0000256" key="5">
    <source>
        <dbReference type="ARBA" id="ARBA00022679"/>
    </source>
</evidence>
<dbReference type="UniPathway" id="UPA00094"/>
<dbReference type="EMBL" id="CP036402">
    <property type="protein sequence ID" value="QBI21696.1"/>
    <property type="molecule type" value="Genomic_DNA"/>
</dbReference>
<comment type="catalytic activity">
    <reaction evidence="13">
        <text>3-methylbutanoyl-CoA + malonyl-[ACP] + H(+) = 5-methyl-3-oxohexanoyl-[ACP] + CO2 + CoA</text>
        <dbReference type="Rhea" id="RHEA:42272"/>
        <dbReference type="Rhea" id="RHEA-COMP:9623"/>
        <dbReference type="Rhea" id="RHEA-COMP:9941"/>
        <dbReference type="ChEBI" id="CHEBI:15378"/>
        <dbReference type="ChEBI" id="CHEBI:16526"/>
        <dbReference type="ChEBI" id="CHEBI:57287"/>
        <dbReference type="ChEBI" id="CHEBI:57345"/>
        <dbReference type="ChEBI" id="CHEBI:78449"/>
        <dbReference type="ChEBI" id="CHEBI:78822"/>
        <dbReference type="EC" id="2.3.1.300"/>
    </reaction>
    <physiologicalReaction direction="left-to-right" evidence="13">
        <dbReference type="Rhea" id="RHEA:42273"/>
    </physiologicalReaction>
</comment>
<name>A0A411YKI1_9ACTN</name>
<organism evidence="17 18">
    <name type="scientific">Egibacter rhizosphaerae</name>
    <dbReference type="NCBI Taxonomy" id="1670831"/>
    <lineage>
        <taxon>Bacteria</taxon>
        <taxon>Bacillati</taxon>
        <taxon>Actinomycetota</taxon>
        <taxon>Nitriliruptoria</taxon>
        <taxon>Egibacterales</taxon>
        <taxon>Egibacteraceae</taxon>
        <taxon>Egibacter</taxon>
    </lineage>
</organism>
<dbReference type="EC" id="2.3.1.180" evidence="14"/>
<evidence type="ECO:0000256" key="14">
    <source>
        <dbReference type="HAMAP-Rule" id="MF_01815"/>
    </source>
</evidence>
<evidence type="ECO:0000256" key="9">
    <source>
        <dbReference type="ARBA" id="ARBA00023315"/>
    </source>
</evidence>
<evidence type="ECO:0000256" key="6">
    <source>
        <dbReference type="ARBA" id="ARBA00022832"/>
    </source>
</evidence>
<feature type="domain" description="Beta-ketoacyl-[acyl-carrier-protein] synthase III N-terminal" evidence="16">
    <location>
        <begin position="115"/>
        <end position="195"/>
    </location>
</feature>
<evidence type="ECO:0000256" key="4">
    <source>
        <dbReference type="ARBA" id="ARBA00022516"/>
    </source>
</evidence>
<feature type="active site" evidence="14">
    <location>
        <position position="121"/>
    </location>
</feature>
<comment type="function">
    <text evidence="14">Catalyzes the condensation reaction of fatty acid synthesis by the addition to an acyl acceptor of two carbons from malonyl-ACP. Catalyzes the first condensation reaction which initiates fatty acid synthesis and may therefore play a role in governing the total rate of fatty acid production. Possesses both acetoacetyl-ACP synthase and acetyl transacylase activities. Its substrate specificity determines the biosynthesis of branched-chain and/or straight-chain of fatty acids.</text>
</comment>
<comment type="catalytic activity">
    <reaction evidence="11">
        <text>(2S)-2-methylbutanoyl-CoA + malonyl-[ACP] + H(+) = (4S)-4-methyl-3-oxohexanoyl-[ACP] + CO2 + CoA</text>
        <dbReference type="Rhea" id="RHEA:42276"/>
        <dbReference type="Rhea" id="RHEA-COMP:9623"/>
        <dbReference type="Rhea" id="RHEA-COMP:17148"/>
        <dbReference type="ChEBI" id="CHEBI:15378"/>
        <dbReference type="ChEBI" id="CHEBI:16526"/>
        <dbReference type="ChEBI" id="CHEBI:57287"/>
        <dbReference type="ChEBI" id="CHEBI:78449"/>
        <dbReference type="ChEBI" id="CHEBI:88166"/>
        <dbReference type="ChEBI" id="CHEBI:167462"/>
        <dbReference type="EC" id="2.3.1.300"/>
    </reaction>
    <physiologicalReaction direction="left-to-right" evidence="11">
        <dbReference type="Rhea" id="RHEA:42277"/>
    </physiologicalReaction>
</comment>
<evidence type="ECO:0000259" key="15">
    <source>
        <dbReference type="Pfam" id="PF08541"/>
    </source>
</evidence>
<dbReference type="FunFam" id="3.40.47.10:FF:000004">
    <property type="entry name" value="3-oxoacyl-[acyl-carrier-protein] synthase 3"/>
    <property type="match status" value="1"/>
</dbReference>
<accession>A0A411YKI1</accession>
<dbReference type="InterPro" id="IPR004655">
    <property type="entry name" value="FabH"/>
</dbReference>
<dbReference type="GO" id="GO:0033818">
    <property type="term" value="F:beta-ketoacyl-acyl-carrier-protein synthase III activity"/>
    <property type="evidence" value="ECO:0007669"/>
    <property type="project" value="UniProtKB-UniRule"/>
</dbReference>
<evidence type="ECO:0000256" key="1">
    <source>
        <dbReference type="ARBA" id="ARBA00005194"/>
    </source>
</evidence>
<keyword evidence="7 14" id="KW-0443">Lipid metabolism</keyword>
<dbReference type="Proteomes" id="UP000291469">
    <property type="component" value="Chromosome"/>
</dbReference>
<dbReference type="GO" id="GO:0005737">
    <property type="term" value="C:cytoplasm"/>
    <property type="evidence" value="ECO:0007669"/>
    <property type="project" value="UniProtKB-SubCell"/>
</dbReference>
<keyword evidence="9 14" id="KW-0012">Acyltransferase</keyword>
<feature type="active site" evidence="14">
    <location>
        <position position="293"/>
    </location>
</feature>
<gene>
    <name evidence="14" type="primary">fabH</name>
    <name evidence="17" type="ORF">ER308_20410</name>
</gene>
<feature type="region of interest" description="ACP-binding" evidence="14">
    <location>
        <begin position="264"/>
        <end position="268"/>
    </location>
</feature>
<feature type="domain" description="Beta-ketoacyl-[acyl-carrier-protein] synthase III C-terminal" evidence="15">
    <location>
        <begin position="247"/>
        <end position="332"/>
    </location>
</feature>
<dbReference type="GO" id="GO:0044550">
    <property type="term" value="P:secondary metabolite biosynthetic process"/>
    <property type="evidence" value="ECO:0007669"/>
    <property type="project" value="TreeGrafter"/>
</dbReference>
<evidence type="ECO:0000313" key="17">
    <source>
        <dbReference type="EMBL" id="QBI21696.1"/>
    </source>
</evidence>
<dbReference type="PANTHER" id="PTHR34069:SF2">
    <property type="entry name" value="BETA-KETOACYL-[ACYL-CARRIER-PROTEIN] SYNTHASE III"/>
    <property type="match status" value="1"/>
</dbReference>
<keyword evidence="14" id="KW-0511">Multifunctional enzyme</keyword>
<evidence type="ECO:0000256" key="3">
    <source>
        <dbReference type="ARBA" id="ARBA00022490"/>
    </source>
</evidence>
<evidence type="ECO:0000256" key="12">
    <source>
        <dbReference type="ARBA" id="ARBA00052467"/>
    </source>
</evidence>
<keyword evidence="3 14" id="KW-0963">Cytoplasm</keyword>
<evidence type="ECO:0000256" key="10">
    <source>
        <dbReference type="ARBA" id="ARBA00051096"/>
    </source>
</evidence>
<dbReference type="GO" id="GO:0006633">
    <property type="term" value="P:fatty acid biosynthetic process"/>
    <property type="evidence" value="ECO:0007669"/>
    <property type="project" value="UniProtKB-UniRule"/>
</dbReference>
<comment type="catalytic activity">
    <reaction evidence="12">
        <text>2-methylpropanoyl-CoA + malonyl-[ACP] + H(+) = 4-methyl-3-oxopentanoyl-[ACP] + CO2 + CoA</text>
        <dbReference type="Rhea" id="RHEA:42268"/>
        <dbReference type="Rhea" id="RHEA-COMP:9623"/>
        <dbReference type="Rhea" id="RHEA-COMP:9940"/>
        <dbReference type="ChEBI" id="CHEBI:15378"/>
        <dbReference type="ChEBI" id="CHEBI:16526"/>
        <dbReference type="ChEBI" id="CHEBI:57287"/>
        <dbReference type="ChEBI" id="CHEBI:57338"/>
        <dbReference type="ChEBI" id="CHEBI:78449"/>
        <dbReference type="ChEBI" id="CHEBI:78820"/>
        <dbReference type="EC" id="2.3.1.300"/>
    </reaction>
    <physiologicalReaction direction="left-to-right" evidence="12">
        <dbReference type="Rhea" id="RHEA:42269"/>
    </physiologicalReaction>
</comment>
<dbReference type="HAMAP" id="MF_01815">
    <property type="entry name" value="FabH"/>
    <property type="match status" value="1"/>
</dbReference>
<dbReference type="InterPro" id="IPR013747">
    <property type="entry name" value="ACP_syn_III_C"/>
</dbReference>
<dbReference type="Gene3D" id="3.40.47.10">
    <property type="match status" value="1"/>
</dbReference>
<evidence type="ECO:0000259" key="16">
    <source>
        <dbReference type="Pfam" id="PF08545"/>
    </source>
</evidence>
<feature type="active site" evidence="14">
    <location>
        <position position="263"/>
    </location>
</feature>
<proteinExistence type="inferred from homology"/>
<dbReference type="PANTHER" id="PTHR34069">
    <property type="entry name" value="3-OXOACYL-[ACYL-CARRIER-PROTEIN] SYNTHASE 3"/>
    <property type="match status" value="1"/>
</dbReference>
<evidence type="ECO:0000256" key="13">
    <source>
        <dbReference type="ARBA" id="ARBA00052985"/>
    </source>
</evidence>
<evidence type="ECO:0000256" key="11">
    <source>
        <dbReference type="ARBA" id="ARBA00052407"/>
    </source>
</evidence>
<dbReference type="RefSeq" id="WP_131156688.1">
    <property type="nucleotide sequence ID" value="NZ_CP036402.1"/>
</dbReference>
<dbReference type="Pfam" id="PF08545">
    <property type="entry name" value="ACP_syn_III"/>
    <property type="match status" value="1"/>
</dbReference>
<sequence length="341" mass="35518">MAAASTHRASRPPVGVVEALGTAVPPHVVTNDDLAQHLDTNDEWVRTRTGIAERRFADPDTSTGDLAVEAGADALKAAGGDVDTVIVATTTPDRMLPGTAPEVASRLGLGDASAFDVNAACAGFIYALPVASGLVATGTADRVLVIGAEVMSRIVDPDDRSTRVLFGDGAGAVVVRSGHADEPGAVGPFDLGSDGDQTHLLEVPAGGTRQPIDDHAIENRHHFLQMDGREVYRQAVRRMVSSSRAVLAQAGLEVDDVDCLIAHQANARILEAVADRLEIPRDRCVSNVGRYGNTSAASIPLALADASLEPGQQVLLTSFGAGMAWGSSLMTWPDLPTPDPT</sequence>
<keyword evidence="18" id="KW-1185">Reference proteome</keyword>
<comment type="subunit">
    <text evidence="14">Homodimer.</text>
</comment>
<comment type="pathway">
    <text evidence="1 14">Lipid metabolism; fatty acid biosynthesis.</text>
</comment>
<keyword evidence="6 14" id="KW-0276">Fatty acid metabolism</keyword>
<keyword evidence="4 14" id="KW-0444">Lipid biosynthesis</keyword>
<dbReference type="Pfam" id="PF08541">
    <property type="entry name" value="ACP_syn_III_C"/>
    <property type="match status" value="1"/>
</dbReference>
<keyword evidence="8 14" id="KW-0275">Fatty acid biosynthesis</keyword>
<dbReference type="AlphaFoldDB" id="A0A411YKI1"/>
<evidence type="ECO:0000256" key="8">
    <source>
        <dbReference type="ARBA" id="ARBA00023160"/>
    </source>
</evidence>
<comment type="domain">
    <text evidence="14">The last Arg residue of the ACP-binding site is essential for the weak association between ACP/AcpP and FabH.</text>
</comment>
<dbReference type="SUPFAM" id="SSF53901">
    <property type="entry name" value="Thiolase-like"/>
    <property type="match status" value="1"/>
</dbReference>
<comment type="similarity">
    <text evidence="2 14">Belongs to the thiolase-like superfamily. FabH family.</text>
</comment>
<dbReference type="CDD" id="cd00830">
    <property type="entry name" value="KAS_III"/>
    <property type="match status" value="1"/>
</dbReference>
<evidence type="ECO:0000313" key="18">
    <source>
        <dbReference type="Proteomes" id="UP000291469"/>
    </source>
</evidence>
<dbReference type="GO" id="GO:0004315">
    <property type="term" value="F:3-oxoacyl-[acyl-carrier-protein] synthase activity"/>
    <property type="evidence" value="ECO:0007669"/>
    <property type="project" value="InterPro"/>
</dbReference>
<dbReference type="InterPro" id="IPR013751">
    <property type="entry name" value="ACP_syn_III_N"/>
</dbReference>
<dbReference type="InterPro" id="IPR016039">
    <property type="entry name" value="Thiolase-like"/>
</dbReference>
<dbReference type="NCBIfam" id="NF006829">
    <property type="entry name" value="PRK09352.1"/>
    <property type="match status" value="1"/>
</dbReference>
<keyword evidence="5 14" id="KW-0808">Transferase</keyword>
<comment type="catalytic activity">
    <reaction evidence="10">
        <text>malonyl-[ACP] + acetyl-CoA + H(+) = 3-oxobutanoyl-[ACP] + CO2 + CoA</text>
        <dbReference type="Rhea" id="RHEA:12080"/>
        <dbReference type="Rhea" id="RHEA-COMP:9623"/>
        <dbReference type="Rhea" id="RHEA-COMP:9625"/>
        <dbReference type="ChEBI" id="CHEBI:15378"/>
        <dbReference type="ChEBI" id="CHEBI:16526"/>
        <dbReference type="ChEBI" id="CHEBI:57287"/>
        <dbReference type="ChEBI" id="CHEBI:57288"/>
        <dbReference type="ChEBI" id="CHEBI:78449"/>
        <dbReference type="ChEBI" id="CHEBI:78450"/>
        <dbReference type="EC" id="2.3.1.180"/>
    </reaction>
    <physiologicalReaction direction="left-to-right" evidence="10">
        <dbReference type="Rhea" id="RHEA:12081"/>
    </physiologicalReaction>
</comment>
<protein>
    <recommendedName>
        <fullName evidence="14">Beta-ketoacyl-[acyl-carrier-protein] synthase III</fullName>
        <shortName evidence="14">Beta-ketoacyl-ACP synthase III</shortName>
        <shortName evidence="14">KAS III</shortName>
        <ecNumber evidence="14">2.3.1.180</ecNumber>
    </recommendedName>
    <alternativeName>
        <fullName evidence="14">3-oxoacyl-[acyl-carrier-protein] synthase 3</fullName>
    </alternativeName>
    <alternativeName>
        <fullName evidence="14">3-oxoacyl-[acyl-carrier-protein] synthase III</fullName>
    </alternativeName>
</protein>
<comment type="subcellular location">
    <subcellularLocation>
        <location evidence="14">Cytoplasm</location>
    </subcellularLocation>
</comment>
<dbReference type="NCBIfam" id="TIGR00747">
    <property type="entry name" value="fabH"/>
    <property type="match status" value="1"/>
</dbReference>
<reference evidence="17 18" key="1">
    <citation type="submission" date="2019-01" db="EMBL/GenBank/DDBJ databases">
        <title>Egibacter rhizosphaerae EGI 80759T.</title>
        <authorList>
            <person name="Chen D.-D."/>
            <person name="Tian Y."/>
            <person name="Jiao J.-Y."/>
            <person name="Zhang X.-T."/>
            <person name="Zhang Y.-G."/>
            <person name="Zhang Y."/>
            <person name="Xiao M."/>
            <person name="Shu W.-S."/>
            <person name="Li W.-J."/>
        </authorList>
    </citation>
    <scope>NUCLEOTIDE SEQUENCE [LARGE SCALE GENOMIC DNA]</scope>
    <source>
        <strain evidence="17 18">EGI 80759</strain>
    </source>
</reference>
<evidence type="ECO:0000256" key="7">
    <source>
        <dbReference type="ARBA" id="ARBA00023098"/>
    </source>
</evidence>
<evidence type="ECO:0000256" key="2">
    <source>
        <dbReference type="ARBA" id="ARBA00008642"/>
    </source>
</evidence>
<dbReference type="OrthoDB" id="9815506at2"/>